<evidence type="ECO:0000313" key="3">
    <source>
        <dbReference type="Proteomes" id="UP000186940"/>
    </source>
</evidence>
<reference evidence="2" key="1">
    <citation type="submission" date="2016-05" db="EMBL/GenBank/DDBJ databases">
        <title>Microbial consortia oxidize butane by reversing methanogenesis.</title>
        <authorList>
            <person name="Laso-Perez R."/>
            <person name="Richter M."/>
            <person name="Wegener G."/>
            <person name="Musat F."/>
        </authorList>
    </citation>
    <scope>NUCLEOTIDE SEQUENCE [LARGE SCALE GENOMIC DNA]</scope>
    <source>
        <strain evidence="2">BOX2</strain>
    </source>
</reference>
<dbReference type="InterPro" id="IPR002102">
    <property type="entry name" value="Cohesin_dom"/>
</dbReference>
<dbReference type="Proteomes" id="UP000186940">
    <property type="component" value="Unassembled WGS sequence"/>
</dbReference>
<dbReference type="SUPFAM" id="SSF49384">
    <property type="entry name" value="Carbohydrate-binding domain"/>
    <property type="match status" value="1"/>
</dbReference>
<dbReference type="STRING" id="1838285.SCAL_000062"/>
<dbReference type="GO" id="GO:0030246">
    <property type="term" value="F:carbohydrate binding"/>
    <property type="evidence" value="ECO:0007669"/>
    <property type="project" value="InterPro"/>
</dbReference>
<feature type="domain" description="Cohesin" evidence="1">
    <location>
        <begin position="877"/>
        <end position="999"/>
    </location>
</feature>
<comment type="caution">
    <text evidence="2">The sequence shown here is derived from an EMBL/GenBank/DDBJ whole genome shotgun (WGS) entry which is preliminary data.</text>
</comment>
<name>A0A1F2PCL6_9EURY</name>
<sequence length="1063" mass="120097">MNIVNFLKGRSQIFVFGVIVAVLLTSAVGVVSGGESGESQTTPTFDCQEYCNKMVEESGAETLKINGLPCQDWCKNRMDGCKERFEKEGVKGAKLVGLTDDAFHECKCVDEEGKRAYCFFPYVFWKEEDCPVCSALGIKLHDFMVTTMYSNTDHLCCVHSDKEAYERGKSSNWVSGIEYYLAIDATSTTGDAQKIFKKERDSYLKIPQERGPEILEGKDGDGDRFVYFTHDVNPTHSKVKYSTDWSIRGTILYKEIYVITVGVRYVKDKNDAQQRFYKLEECAKAVIDEKNKKRIFGRAFLDDKTRRYPYGGLRNAKVELKHNGNIYKDYTDDGGFFEFDAEVEMDDQITLTLYLEDEVNGKNYIKIFDKQSTNPSDPVYIEKTCRITDEDLRNGIDFIFDKNSITSGYRSGSSSSVLSGLVKEYIIFEDAVAFALEKLKTDIHNVSIHANNPNAKTECKSHSEENSACYDPTTRQIILGPNYVKLWPNQDSGFLSPYTEFHEFGHHIMFCHKEYLRDISYQVINHGGMMNPTTHDSLCEGEADFMALLMYEYKSYIISRFAEPSSVMGGKNFEVNYKAWLMEGNINREDIAVASLLWDLYDVKNPKHPERLDDKHFPSQNKVYDECNLSLQDMWSILKSSNCINVWNLYIVLTKTYPADKQKIDNLFIAHGFFRDKESGNGSYDGPVMYENVTMEGELERIYFCGEPYHDKNNNGVRDANEPFVDLGHGHKFPGGQVYTANEDVVGTASNYLMFGTPTKVGRQIGPIVKNSYILVKNEETQEFLVKVEFEPEYSYYNYEYMTSSPEGLLYISFPPPEYKTTVTITPISENYVAEKPLKIESEEYFDLISKSTDENHFLEHEFDLQPIKEAYVLGLTFESRSKSSGSTVQIPLTLRGIKEKIGNMDITLSYDPSVLDAKEVIKGSLTTKSLFDYNILDGTIKISLADEEGFSEDGSIAHLKFNVIGAEGSSSPLTIVAIAANKAEDYETLEVPTNDGMFKVISMEESRGDGDGDGGFTALDALYALQMAVGKIPEDLAMDMNGDGSVTSLDAQKILKIAVGEE</sequence>
<dbReference type="InterPro" id="IPR036439">
    <property type="entry name" value="Dockerin_dom_sf"/>
</dbReference>
<accession>A0A1F2PCL6</accession>
<dbReference type="EMBL" id="LYOS01000001">
    <property type="protein sequence ID" value="OFV68386.1"/>
    <property type="molecule type" value="Genomic_DNA"/>
</dbReference>
<keyword evidence="3" id="KW-1185">Reference proteome</keyword>
<dbReference type="AlphaFoldDB" id="A0A1F2PCL6"/>
<dbReference type="CDD" id="cd08548">
    <property type="entry name" value="Type_I_cohesin_like"/>
    <property type="match status" value="1"/>
</dbReference>
<organism evidence="2 3">
    <name type="scientific">Candidatus Syntropharchaeum caldarium</name>
    <dbReference type="NCBI Taxonomy" id="1838285"/>
    <lineage>
        <taxon>Archaea</taxon>
        <taxon>Methanobacteriati</taxon>
        <taxon>Methanobacteriota</taxon>
        <taxon>Stenosarchaea group</taxon>
        <taxon>Methanomicrobia</taxon>
        <taxon>Methanosarcinales</taxon>
        <taxon>ANME-2 cluster</taxon>
        <taxon>Candidatus Syntropharchaeum</taxon>
    </lineage>
</organism>
<dbReference type="SUPFAM" id="SSF63446">
    <property type="entry name" value="Type I dockerin domain"/>
    <property type="match status" value="1"/>
</dbReference>
<dbReference type="Gene3D" id="1.10.1330.10">
    <property type="entry name" value="Dockerin domain"/>
    <property type="match status" value="1"/>
</dbReference>
<proteinExistence type="predicted"/>
<dbReference type="Gene3D" id="2.60.40.680">
    <property type="match status" value="1"/>
</dbReference>
<evidence type="ECO:0000259" key="1">
    <source>
        <dbReference type="Pfam" id="PF00963"/>
    </source>
</evidence>
<dbReference type="GO" id="GO:0000272">
    <property type="term" value="P:polysaccharide catabolic process"/>
    <property type="evidence" value="ECO:0007669"/>
    <property type="project" value="InterPro"/>
</dbReference>
<evidence type="ECO:0000313" key="2">
    <source>
        <dbReference type="EMBL" id="OFV68386.1"/>
    </source>
</evidence>
<protein>
    <submittedName>
        <fullName evidence="2">Secreted protein containing Cellulosome anchoring protein, cohesin region domain protein</fullName>
    </submittedName>
</protein>
<dbReference type="Pfam" id="PF00963">
    <property type="entry name" value="Cohesin"/>
    <property type="match status" value="1"/>
</dbReference>
<gene>
    <name evidence="2" type="ORF">SCAL_000062</name>
</gene>
<dbReference type="InterPro" id="IPR008965">
    <property type="entry name" value="CBM2/CBM3_carb-bd_dom_sf"/>
</dbReference>